<organism evidence="1 2">
    <name type="scientific">Cymbomonas tetramitiformis</name>
    <dbReference type="NCBI Taxonomy" id="36881"/>
    <lineage>
        <taxon>Eukaryota</taxon>
        <taxon>Viridiplantae</taxon>
        <taxon>Chlorophyta</taxon>
        <taxon>Pyramimonadophyceae</taxon>
        <taxon>Pyramimonadales</taxon>
        <taxon>Pyramimonadaceae</taxon>
        <taxon>Cymbomonas</taxon>
    </lineage>
</organism>
<dbReference type="EMBL" id="LGRX02022714">
    <property type="protein sequence ID" value="KAK3255339.1"/>
    <property type="molecule type" value="Genomic_DNA"/>
</dbReference>
<accession>A0AAE0F934</accession>
<evidence type="ECO:0000313" key="1">
    <source>
        <dbReference type="EMBL" id="KAK3255339.1"/>
    </source>
</evidence>
<sequence>MELMWRPAAESCAFTSAEQRRAWRPRISALQDPGMELSVAPAANCAGILACSADAVAPAAESALGRILA</sequence>
<reference evidence="1 2" key="1">
    <citation type="journal article" date="2015" name="Genome Biol. Evol.">
        <title>Comparative Genomics of a Bacterivorous Green Alga Reveals Evolutionary Causalities and Consequences of Phago-Mixotrophic Mode of Nutrition.</title>
        <authorList>
            <person name="Burns J.A."/>
            <person name="Paasch A."/>
            <person name="Narechania A."/>
            <person name="Kim E."/>
        </authorList>
    </citation>
    <scope>NUCLEOTIDE SEQUENCE [LARGE SCALE GENOMIC DNA]</scope>
    <source>
        <strain evidence="1 2">PLY_AMNH</strain>
    </source>
</reference>
<dbReference type="Proteomes" id="UP001190700">
    <property type="component" value="Unassembled WGS sequence"/>
</dbReference>
<protein>
    <submittedName>
        <fullName evidence="1">Uncharacterized protein</fullName>
    </submittedName>
</protein>
<evidence type="ECO:0000313" key="2">
    <source>
        <dbReference type="Proteomes" id="UP001190700"/>
    </source>
</evidence>
<name>A0AAE0F934_9CHLO</name>
<comment type="caution">
    <text evidence="1">The sequence shown here is derived from an EMBL/GenBank/DDBJ whole genome shotgun (WGS) entry which is preliminary data.</text>
</comment>
<gene>
    <name evidence="1" type="ORF">CYMTET_35473</name>
</gene>
<dbReference type="AlphaFoldDB" id="A0AAE0F934"/>
<proteinExistence type="predicted"/>
<feature type="non-terminal residue" evidence="1">
    <location>
        <position position="69"/>
    </location>
</feature>
<keyword evidence="2" id="KW-1185">Reference proteome</keyword>